<protein>
    <recommendedName>
        <fullName evidence="3">GlcNAc-PI de-N-acetylase</fullName>
    </recommendedName>
</protein>
<dbReference type="PANTHER" id="PTHR12993:SF11">
    <property type="entry name" value="N-ACETYLGLUCOSAMINYL-PHOSPHATIDYLINOSITOL DE-N-ACETYLASE"/>
    <property type="match status" value="1"/>
</dbReference>
<dbReference type="AlphaFoldDB" id="A0A1F5TS61"/>
<dbReference type="SUPFAM" id="SSF102588">
    <property type="entry name" value="LmbE-like"/>
    <property type="match status" value="1"/>
</dbReference>
<dbReference type="Proteomes" id="UP000177579">
    <property type="component" value="Unassembled WGS sequence"/>
</dbReference>
<evidence type="ECO:0008006" key="3">
    <source>
        <dbReference type="Google" id="ProtNLM"/>
    </source>
</evidence>
<evidence type="ECO:0000313" key="1">
    <source>
        <dbReference type="EMBL" id="OGF41810.1"/>
    </source>
</evidence>
<sequence>MKVKSFLDIINIMKTLELKKTDRALVLVAHPDDETIWMGGTLFQNLQTDWTIFSLCRKSDNDRKPKFDNVCAFYGARGIITDLDDEDKLSTEKTIPIIQELVEEEIGREKFDYIFTHGANGEYGHPRHIGVYLAVKLLIKNKRLNIKNVLCFNYKKYREEENGLIDMRAKPDSDFLLELGKNDINRKKKIIAEMYGYSYNGIDVNLCPKTEAFKILR</sequence>
<dbReference type="InterPro" id="IPR024078">
    <property type="entry name" value="LmbE-like_dom_sf"/>
</dbReference>
<gene>
    <name evidence="1" type="ORF">A2531_05270</name>
</gene>
<dbReference type="GO" id="GO:0000225">
    <property type="term" value="F:N-acetylglucosaminylphosphatidylinositol deacetylase activity"/>
    <property type="evidence" value="ECO:0007669"/>
    <property type="project" value="TreeGrafter"/>
</dbReference>
<organism evidence="1 2">
    <name type="scientific">Candidatus Falkowbacteria bacterium RIFOXYD2_FULL_34_120</name>
    <dbReference type="NCBI Taxonomy" id="1798007"/>
    <lineage>
        <taxon>Bacteria</taxon>
        <taxon>Candidatus Falkowiibacteriota</taxon>
    </lineage>
</organism>
<dbReference type="EMBL" id="MFGO01000004">
    <property type="protein sequence ID" value="OGF41810.1"/>
    <property type="molecule type" value="Genomic_DNA"/>
</dbReference>
<name>A0A1F5TS61_9BACT</name>
<dbReference type="Gene3D" id="3.40.50.10320">
    <property type="entry name" value="LmbE-like"/>
    <property type="match status" value="1"/>
</dbReference>
<dbReference type="InterPro" id="IPR003737">
    <property type="entry name" value="GlcNAc_PI_deacetylase-related"/>
</dbReference>
<proteinExistence type="predicted"/>
<evidence type="ECO:0000313" key="2">
    <source>
        <dbReference type="Proteomes" id="UP000177579"/>
    </source>
</evidence>
<accession>A0A1F5TS61</accession>
<dbReference type="PANTHER" id="PTHR12993">
    <property type="entry name" value="N-ACETYLGLUCOSAMINYL-PHOSPHATIDYLINOSITOL DE-N-ACETYLASE-RELATED"/>
    <property type="match status" value="1"/>
</dbReference>
<dbReference type="Pfam" id="PF02585">
    <property type="entry name" value="PIG-L"/>
    <property type="match status" value="1"/>
</dbReference>
<comment type="caution">
    <text evidence="1">The sequence shown here is derived from an EMBL/GenBank/DDBJ whole genome shotgun (WGS) entry which is preliminary data.</text>
</comment>
<reference evidence="1 2" key="1">
    <citation type="journal article" date="2016" name="Nat. Commun.">
        <title>Thousands of microbial genomes shed light on interconnected biogeochemical processes in an aquifer system.</title>
        <authorList>
            <person name="Anantharaman K."/>
            <person name="Brown C.T."/>
            <person name="Hug L.A."/>
            <person name="Sharon I."/>
            <person name="Castelle C.J."/>
            <person name="Probst A.J."/>
            <person name="Thomas B.C."/>
            <person name="Singh A."/>
            <person name="Wilkins M.J."/>
            <person name="Karaoz U."/>
            <person name="Brodie E.L."/>
            <person name="Williams K.H."/>
            <person name="Hubbard S.S."/>
            <person name="Banfield J.F."/>
        </authorList>
    </citation>
    <scope>NUCLEOTIDE SEQUENCE [LARGE SCALE GENOMIC DNA]</scope>
</reference>